<comment type="caution">
    <text evidence="1">The sequence shown here is derived from an EMBL/GenBank/DDBJ whole genome shotgun (WGS) entry which is preliminary data.</text>
</comment>
<dbReference type="AlphaFoldDB" id="A0A8S0UM49"/>
<organism evidence="1 2">
    <name type="scientific">Olea europaea subsp. europaea</name>
    <dbReference type="NCBI Taxonomy" id="158383"/>
    <lineage>
        <taxon>Eukaryota</taxon>
        <taxon>Viridiplantae</taxon>
        <taxon>Streptophyta</taxon>
        <taxon>Embryophyta</taxon>
        <taxon>Tracheophyta</taxon>
        <taxon>Spermatophyta</taxon>
        <taxon>Magnoliopsida</taxon>
        <taxon>eudicotyledons</taxon>
        <taxon>Gunneridae</taxon>
        <taxon>Pentapetalae</taxon>
        <taxon>asterids</taxon>
        <taxon>lamiids</taxon>
        <taxon>Lamiales</taxon>
        <taxon>Oleaceae</taxon>
        <taxon>Oleeae</taxon>
        <taxon>Olea</taxon>
    </lineage>
</organism>
<reference evidence="1 2" key="1">
    <citation type="submission" date="2019-12" db="EMBL/GenBank/DDBJ databases">
        <authorList>
            <person name="Alioto T."/>
            <person name="Alioto T."/>
            <person name="Gomez Garrido J."/>
        </authorList>
    </citation>
    <scope>NUCLEOTIDE SEQUENCE [LARGE SCALE GENOMIC DNA]</scope>
</reference>
<dbReference type="PANTHER" id="PTHR35307:SF3">
    <property type="entry name" value="DUF4220 DOMAIN-CONTAINING PROTEIN"/>
    <property type="match status" value="1"/>
</dbReference>
<proteinExistence type="predicted"/>
<dbReference type="OrthoDB" id="1915303at2759"/>
<dbReference type="Proteomes" id="UP000594638">
    <property type="component" value="Unassembled WGS sequence"/>
</dbReference>
<evidence type="ECO:0000313" key="2">
    <source>
        <dbReference type="Proteomes" id="UP000594638"/>
    </source>
</evidence>
<sequence>AFGTIAPAFRWFNAAWYKCSDLSRKSFKNEMKIETYWIQGLVDWRESSLPLQVRHHKWKKFLHSLRRLASKIVLLISASFFLHIKKLKIYVIGASNNNGGSESGGDAQLDLTRYVILLPGEPGIPKKTLKNFWNEVDKMTEKGKRQKPINLIEFLHKSKNFNGGRI</sequence>
<dbReference type="PANTHER" id="PTHR35307">
    <property type="entry name" value="PROTEIN, PUTATIVE-RELATED"/>
    <property type="match status" value="1"/>
</dbReference>
<keyword evidence="2" id="KW-1185">Reference proteome</keyword>
<dbReference type="Gramene" id="OE9A100748T1">
    <property type="protein sequence ID" value="OE9A100748C1"/>
    <property type="gene ID" value="OE9A100748"/>
</dbReference>
<dbReference type="EMBL" id="CACTIH010008181">
    <property type="protein sequence ID" value="CAA3019316.1"/>
    <property type="molecule type" value="Genomic_DNA"/>
</dbReference>
<evidence type="ECO:0000313" key="1">
    <source>
        <dbReference type="EMBL" id="CAA3019316.1"/>
    </source>
</evidence>
<name>A0A8S0UM49_OLEEU</name>
<gene>
    <name evidence="1" type="ORF">OLEA9_A100748</name>
</gene>
<feature type="non-terminal residue" evidence="1">
    <location>
        <position position="166"/>
    </location>
</feature>
<accession>A0A8S0UM49</accession>
<protein>
    <submittedName>
        <fullName evidence="1">Uncharacterized protein</fullName>
    </submittedName>
</protein>